<feature type="non-terminal residue" evidence="2">
    <location>
        <position position="1"/>
    </location>
</feature>
<keyword evidence="3" id="KW-1185">Reference proteome</keyword>
<dbReference type="STRING" id="1036808.A0A0C3CVU7"/>
<evidence type="ECO:0000313" key="3">
    <source>
        <dbReference type="Proteomes" id="UP000053989"/>
    </source>
</evidence>
<dbReference type="OrthoDB" id="2662702at2759"/>
<feature type="chain" id="PRO_5002162871" evidence="1">
    <location>
        <begin position="21"/>
        <end position="115"/>
    </location>
</feature>
<accession>A0A0C3CVU7</accession>
<proteinExistence type="predicted"/>
<dbReference type="EMBL" id="KN822203">
    <property type="protein sequence ID" value="KIM52675.1"/>
    <property type="molecule type" value="Genomic_DNA"/>
</dbReference>
<dbReference type="Proteomes" id="UP000053989">
    <property type="component" value="Unassembled WGS sequence"/>
</dbReference>
<reference evidence="3" key="2">
    <citation type="submission" date="2015-01" db="EMBL/GenBank/DDBJ databases">
        <title>Evolutionary Origins and Diversification of the Mycorrhizal Mutualists.</title>
        <authorList>
            <consortium name="DOE Joint Genome Institute"/>
            <consortium name="Mycorrhizal Genomics Consortium"/>
            <person name="Kohler A."/>
            <person name="Kuo A."/>
            <person name="Nagy L.G."/>
            <person name="Floudas D."/>
            <person name="Copeland A."/>
            <person name="Barry K.W."/>
            <person name="Cichocki N."/>
            <person name="Veneault-Fourrey C."/>
            <person name="LaButti K."/>
            <person name="Lindquist E.A."/>
            <person name="Lipzen A."/>
            <person name="Lundell T."/>
            <person name="Morin E."/>
            <person name="Murat C."/>
            <person name="Riley R."/>
            <person name="Ohm R."/>
            <person name="Sun H."/>
            <person name="Tunlid A."/>
            <person name="Henrissat B."/>
            <person name="Grigoriev I.V."/>
            <person name="Hibbett D.S."/>
            <person name="Martin F."/>
        </authorList>
    </citation>
    <scope>NUCLEOTIDE SEQUENCE [LARGE SCALE GENOMIC DNA]</scope>
    <source>
        <strain evidence="3">Foug A</strain>
    </source>
</reference>
<gene>
    <name evidence="2" type="ORF">SCLCIDRAFT_52692</name>
</gene>
<evidence type="ECO:0000313" key="2">
    <source>
        <dbReference type="EMBL" id="KIM52675.1"/>
    </source>
</evidence>
<name>A0A0C3CVU7_9AGAM</name>
<feature type="non-terminal residue" evidence="2">
    <location>
        <position position="115"/>
    </location>
</feature>
<sequence>LRRLAFKMIHLTTIILPAWREMLQGMGMTVHLMPHDVPTWWNSSADMVEFALEYHEPINIMTQKRDLGLRNLELSDEEWSTEGASCSSEGILKDATMFFSRASPNLATVIPAMDH</sequence>
<dbReference type="AlphaFoldDB" id="A0A0C3CVU7"/>
<feature type="signal peptide" evidence="1">
    <location>
        <begin position="1"/>
        <end position="20"/>
    </location>
</feature>
<evidence type="ECO:0000256" key="1">
    <source>
        <dbReference type="SAM" id="SignalP"/>
    </source>
</evidence>
<dbReference type="HOGENOM" id="CLU_099691_2_0_1"/>
<protein>
    <submittedName>
        <fullName evidence="2">Uncharacterized protein</fullName>
    </submittedName>
</protein>
<dbReference type="InParanoid" id="A0A0C3CVU7"/>
<organism evidence="2 3">
    <name type="scientific">Scleroderma citrinum Foug A</name>
    <dbReference type="NCBI Taxonomy" id="1036808"/>
    <lineage>
        <taxon>Eukaryota</taxon>
        <taxon>Fungi</taxon>
        <taxon>Dikarya</taxon>
        <taxon>Basidiomycota</taxon>
        <taxon>Agaricomycotina</taxon>
        <taxon>Agaricomycetes</taxon>
        <taxon>Agaricomycetidae</taxon>
        <taxon>Boletales</taxon>
        <taxon>Sclerodermatineae</taxon>
        <taxon>Sclerodermataceae</taxon>
        <taxon>Scleroderma</taxon>
    </lineage>
</organism>
<keyword evidence="1" id="KW-0732">Signal</keyword>
<reference evidence="2 3" key="1">
    <citation type="submission" date="2014-04" db="EMBL/GenBank/DDBJ databases">
        <authorList>
            <consortium name="DOE Joint Genome Institute"/>
            <person name="Kuo A."/>
            <person name="Kohler A."/>
            <person name="Nagy L.G."/>
            <person name="Floudas D."/>
            <person name="Copeland A."/>
            <person name="Barry K.W."/>
            <person name="Cichocki N."/>
            <person name="Veneault-Fourrey C."/>
            <person name="LaButti K."/>
            <person name="Lindquist E.A."/>
            <person name="Lipzen A."/>
            <person name="Lundell T."/>
            <person name="Morin E."/>
            <person name="Murat C."/>
            <person name="Sun H."/>
            <person name="Tunlid A."/>
            <person name="Henrissat B."/>
            <person name="Grigoriev I.V."/>
            <person name="Hibbett D.S."/>
            <person name="Martin F."/>
            <person name="Nordberg H.P."/>
            <person name="Cantor M.N."/>
            <person name="Hua S.X."/>
        </authorList>
    </citation>
    <scope>NUCLEOTIDE SEQUENCE [LARGE SCALE GENOMIC DNA]</scope>
    <source>
        <strain evidence="2 3">Foug A</strain>
    </source>
</reference>